<evidence type="ECO:0000313" key="11">
    <source>
        <dbReference type="EMBL" id="MCF0042444.1"/>
    </source>
</evidence>
<keyword evidence="4" id="KW-1003">Cell membrane</keyword>
<evidence type="ECO:0000256" key="2">
    <source>
        <dbReference type="ARBA" id="ARBA00006555"/>
    </source>
</evidence>
<dbReference type="GO" id="GO:0055085">
    <property type="term" value="P:transmembrane transport"/>
    <property type="evidence" value="ECO:0007669"/>
    <property type="project" value="InterPro"/>
</dbReference>
<protein>
    <submittedName>
        <fullName evidence="11">Energy transducer TonB</fullName>
    </submittedName>
</protein>
<dbReference type="GO" id="GO:0098797">
    <property type="term" value="C:plasma membrane protein complex"/>
    <property type="evidence" value="ECO:0007669"/>
    <property type="project" value="TreeGrafter"/>
</dbReference>
<keyword evidence="7" id="KW-0653">Protein transport</keyword>
<comment type="similarity">
    <text evidence="2">Belongs to the TonB family.</text>
</comment>
<evidence type="ECO:0000259" key="10">
    <source>
        <dbReference type="PROSITE" id="PS52015"/>
    </source>
</evidence>
<dbReference type="Pfam" id="PF03544">
    <property type="entry name" value="TonB_C"/>
    <property type="match status" value="2"/>
</dbReference>
<evidence type="ECO:0000256" key="6">
    <source>
        <dbReference type="ARBA" id="ARBA00022692"/>
    </source>
</evidence>
<evidence type="ECO:0000256" key="4">
    <source>
        <dbReference type="ARBA" id="ARBA00022475"/>
    </source>
</evidence>
<dbReference type="GO" id="GO:0031992">
    <property type="term" value="F:energy transducer activity"/>
    <property type="evidence" value="ECO:0007669"/>
    <property type="project" value="TreeGrafter"/>
</dbReference>
<dbReference type="InterPro" id="IPR037682">
    <property type="entry name" value="TonB_C"/>
</dbReference>
<dbReference type="SUPFAM" id="SSF74653">
    <property type="entry name" value="TolA/TonB C-terminal domain"/>
    <property type="match status" value="2"/>
</dbReference>
<organism evidence="11 12">
    <name type="scientific">Dyadobacter fanqingshengii</name>
    <dbReference type="NCBI Taxonomy" id="2906443"/>
    <lineage>
        <taxon>Bacteria</taxon>
        <taxon>Pseudomonadati</taxon>
        <taxon>Bacteroidota</taxon>
        <taxon>Cytophagia</taxon>
        <taxon>Cytophagales</taxon>
        <taxon>Spirosomataceae</taxon>
        <taxon>Dyadobacter</taxon>
    </lineage>
</organism>
<dbReference type="PROSITE" id="PS52015">
    <property type="entry name" value="TONB_CTD"/>
    <property type="match status" value="1"/>
</dbReference>
<sequence length="481" mass="54232">MMRLFLLLCFCSASVFGQKIHLPHEVEKAAEPTGGLAFLSQFIASNVQIPFMSAIKGVNGRVYIKGIVEPDGSLSQLEISRGLDSLTNKEALRIMGLYKAWQPATLKGEKVRQSMIYPIAFKAPPTPGFDSTKFALVNYFDSQYRGVSDPKKYEYRSILPLDKEGYIKADVVYEQLRGGKWKEISRIPFQKKEVWYKTDVHRIGVDSIRAYEVSARDLNGASHSTEAVLQANGNRLSYTEYGANNKASMIKKYDQKGMVRDLLVTSDSATLHMSWFDNGQVRTVTEVPAPKATEYRERLFVNAWNREGKQIVKEGEGYWKSTSEADGAKLLVEEGPVTAAKKDGKWVGKLADSTLYYEEIYEKGILKQGVVFEDGQKRTYDQAIIQPQFKGGLNRFYKFLGENIKYPMDALSRGVKGRVMLSFVVCEDGSLCDYKVENGLGFGLDDEALRVVKKMSGMWEPGAMRGKLVRVKYNLPINFQF</sequence>
<reference evidence="11" key="1">
    <citation type="submission" date="2021-12" db="EMBL/GenBank/DDBJ databases">
        <title>Novel species in genus Dyadobacter.</title>
        <authorList>
            <person name="Ma C."/>
        </authorList>
    </citation>
    <scope>NUCLEOTIDE SEQUENCE</scope>
    <source>
        <strain evidence="11">CY399</strain>
    </source>
</reference>
<dbReference type="NCBIfam" id="TIGR01352">
    <property type="entry name" value="tonB_Cterm"/>
    <property type="match status" value="1"/>
</dbReference>
<dbReference type="Proteomes" id="UP001139700">
    <property type="component" value="Unassembled WGS sequence"/>
</dbReference>
<dbReference type="PANTHER" id="PTHR33446:SF2">
    <property type="entry name" value="PROTEIN TONB"/>
    <property type="match status" value="1"/>
</dbReference>
<dbReference type="GO" id="GO:0015031">
    <property type="term" value="P:protein transport"/>
    <property type="evidence" value="ECO:0007669"/>
    <property type="project" value="UniProtKB-KW"/>
</dbReference>
<dbReference type="PANTHER" id="PTHR33446">
    <property type="entry name" value="PROTEIN TONB-RELATED"/>
    <property type="match status" value="1"/>
</dbReference>
<evidence type="ECO:0000256" key="3">
    <source>
        <dbReference type="ARBA" id="ARBA00022448"/>
    </source>
</evidence>
<keyword evidence="5" id="KW-0997">Cell inner membrane</keyword>
<dbReference type="InterPro" id="IPR006260">
    <property type="entry name" value="TonB/TolA_C"/>
</dbReference>
<comment type="subcellular location">
    <subcellularLocation>
        <location evidence="1">Cell inner membrane</location>
        <topology evidence="1">Single-pass membrane protein</topology>
        <orientation evidence="1">Periplasmic side</orientation>
    </subcellularLocation>
</comment>
<feature type="domain" description="TonB C-terminal" evidence="10">
    <location>
        <begin position="391"/>
        <end position="481"/>
    </location>
</feature>
<dbReference type="RefSeq" id="WP_234615287.1">
    <property type="nucleotide sequence ID" value="NZ_CP098806.1"/>
</dbReference>
<keyword evidence="9" id="KW-0472">Membrane</keyword>
<dbReference type="Gene3D" id="3.30.1150.10">
    <property type="match status" value="2"/>
</dbReference>
<evidence type="ECO:0000256" key="1">
    <source>
        <dbReference type="ARBA" id="ARBA00004383"/>
    </source>
</evidence>
<evidence type="ECO:0000256" key="7">
    <source>
        <dbReference type="ARBA" id="ARBA00022927"/>
    </source>
</evidence>
<evidence type="ECO:0000256" key="8">
    <source>
        <dbReference type="ARBA" id="ARBA00022989"/>
    </source>
</evidence>
<keyword evidence="8" id="KW-1133">Transmembrane helix</keyword>
<keyword evidence="12" id="KW-1185">Reference proteome</keyword>
<dbReference type="AlphaFoldDB" id="A0A9X1PC21"/>
<name>A0A9X1PC21_9BACT</name>
<gene>
    <name evidence="11" type="ORF">LXM24_20235</name>
</gene>
<keyword evidence="3" id="KW-0813">Transport</keyword>
<dbReference type="InterPro" id="IPR051045">
    <property type="entry name" value="TonB-dependent_transducer"/>
</dbReference>
<dbReference type="EMBL" id="JAJTTA010000003">
    <property type="protein sequence ID" value="MCF0042444.1"/>
    <property type="molecule type" value="Genomic_DNA"/>
</dbReference>
<comment type="caution">
    <text evidence="11">The sequence shown here is derived from an EMBL/GenBank/DDBJ whole genome shotgun (WGS) entry which is preliminary data.</text>
</comment>
<evidence type="ECO:0000256" key="9">
    <source>
        <dbReference type="ARBA" id="ARBA00023136"/>
    </source>
</evidence>
<evidence type="ECO:0000256" key="5">
    <source>
        <dbReference type="ARBA" id="ARBA00022519"/>
    </source>
</evidence>
<accession>A0A9X1PC21</accession>
<keyword evidence="6" id="KW-0812">Transmembrane</keyword>
<proteinExistence type="inferred from homology"/>
<evidence type="ECO:0000313" key="12">
    <source>
        <dbReference type="Proteomes" id="UP001139700"/>
    </source>
</evidence>